<evidence type="ECO:0000313" key="1">
    <source>
        <dbReference type="EMBL" id="GLG05510.1"/>
    </source>
</evidence>
<protein>
    <submittedName>
        <fullName evidence="2">DUF4250 domain-containing protein</fullName>
    </submittedName>
</protein>
<dbReference type="AlphaFoldDB" id="A0A9W6CH22"/>
<dbReference type="InterPro" id="IPR025346">
    <property type="entry name" value="DUF4250"/>
</dbReference>
<evidence type="ECO:0000313" key="4">
    <source>
        <dbReference type="Proteomes" id="UP001145145"/>
    </source>
</evidence>
<keyword evidence="4" id="KW-1185">Reference proteome</keyword>
<reference evidence="2 4" key="5">
    <citation type="journal article" date="2023" name="Int. J. Syst. Evol. Microbiol.">
        <title>Sellimonas catena sp. nov., isolated from human faeces.</title>
        <authorList>
            <person name="Hisatomi A."/>
            <person name="Ohkuma M."/>
            <person name="Sakamoto M."/>
        </authorList>
    </citation>
    <scope>NUCLEOTIDE SEQUENCE</scope>
    <source>
        <strain evidence="1 4">12EGH17</strain>
        <strain evidence="2">18CBH55</strain>
    </source>
</reference>
<evidence type="ECO:0000313" key="3">
    <source>
        <dbReference type="Proteomes" id="UP001145094"/>
    </source>
</evidence>
<proteinExistence type="predicted"/>
<gene>
    <name evidence="1" type="ORF">Selli1_26840</name>
    <name evidence="2" type="ORF">Selli2_25340</name>
</gene>
<sequence>MMADLPKDPVMLLGTINMKLRDFYPTLDALCEDLQVGKDWICSTLSGIDYEYDPKRNQFV</sequence>
<dbReference type="Proteomes" id="UP001145094">
    <property type="component" value="Unassembled WGS sequence"/>
</dbReference>
<organism evidence="2 3">
    <name type="scientific">Sellimonas catena</name>
    <dbReference type="NCBI Taxonomy" id="2994035"/>
    <lineage>
        <taxon>Bacteria</taxon>
        <taxon>Bacillati</taxon>
        <taxon>Bacillota</taxon>
        <taxon>Clostridia</taxon>
        <taxon>Lachnospirales</taxon>
        <taxon>Lachnospiraceae</taxon>
        <taxon>Sellimonas</taxon>
    </lineage>
</organism>
<name>A0A9W6CH22_9FIRM</name>
<dbReference type="RefSeq" id="WP_330616926.1">
    <property type="nucleotide sequence ID" value="NZ_BSBO01000030.1"/>
</dbReference>
<reference evidence="2" key="4">
    <citation type="submission" date="2022-11" db="EMBL/GenBank/DDBJ databases">
        <title>Draft genome sequence of Sellimonas catena strain 18CBH55.</title>
        <authorList>
            <person name="Atsushi H."/>
            <person name="Moriya O."/>
            <person name="Mitsuo S."/>
        </authorList>
    </citation>
    <scope>NUCLEOTIDE SEQUENCE</scope>
    <source>
        <strain evidence="2">18CBH55</strain>
    </source>
</reference>
<dbReference type="Proteomes" id="UP001145145">
    <property type="component" value="Unassembled WGS sequence"/>
</dbReference>
<reference evidence="1" key="2">
    <citation type="submission" date="2022-11" db="EMBL/GenBank/DDBJ databases">
        <title>Draft genome sequence of Sellimonas catena strain 12EGH17.</title>
        <authorList>
            <person name="Atsushi H."/>
            <person name="Moriya O."/>
            <person name="Mitsuo S."/>
        </authorList>
    </citation>
    <scope>NUCLEOTIDE SEQUENCE</scope>
    <source>
        <strain evidence="1">12EGH17</strain>
    </source>
</reference>
<accession>A0A9W6CH22</accession>
<evidence type="ECO:0000313" key="2">
    <source>
        <dbReference type="EMBL" id="GLG91107.1"/>
    </source>
</evidence>
<dbReference type="EMBL" id="BSCH01000017">
    <property type="protein sequence ID" value="GLG91107.1"/>
    <property type="molecule type" value="Genomic_DNA"/>
</dbReference>
<reference evidence="2" key="3">
    <citation type="submission" date="2022-11" db="EMBL/GenBank/DDBJ databases">
        <title>Draft genome sequence of Sellimonas catena strain 18CBH55.</title>
        <authorList>
            <person name="Hisatomi A."/>
            <person name="Ohkuma M."/>
            <person name="Sakamoto M."/>
        </authorList>
    </citation>
    <scope>NUCLEOTIDE SEQUENCE</scope>
    <source>
        <strain evidence="2">18CBH55</strain>
    </source>
</reference>
<reference evidence="1" key="1">
    <citation type="submission" date="2022-11" db="EMBL/GenBank/DDBJ databases">
        <title>Draft genome sequence of Sellimonas catena strain 12EGH17.</title>
        <authorList>
            <person name="Hisatomi A."/>
            <person name="Ohkuma M."/>
            <person name="Sakamoto M."/>
        </authorList>
    </citation>
    <scope>NUCLEOTIDE SEQUENCE</scope>
    <source>
        <strain evidence="1">12EGH17</strain>
    </source>
</reference>
<dbReference type="EMBL" id="BSBO01000030">
    <property type="protein sequence ID" value="GLG05510.1"/>
    <property type="molecule type" value="Genomic_DNA"/>
</dbReference>
<comment type="caution">
    <text evidence="2">The sequence shown here is derived from an EMBL/GenBank/DDBJ whole genome shotgun (WGS) entry which is preliminary data.</text>
</comment>
<dbReference type="Pfam" id="PF14056">
    <property type="entry name" value="DUF4250"/>
    <property type="match status" value="1"/>
</dbReference>